<keyword evidence="4" id="KW-0410">Iron transport</keyword>
<evidence type="ECO:0000256" key="11">
    <source>
        <dbReference type="RuleBase" id="RU003357"/>
    </source>
</evidence>
<sequence>MGIVKIALMTGAALCMGAICSQAHAQDAQKTYNLPEQDLATALRSVARGSDYQLVADPKSLKGARAPSLAGAYTVEEAVTALLAPSGLTAEIRDRTITLRGREAPSREEATGATDVLFSVTGTRIKGVKISSPVIEVTQSEMRLAGQNDLGEVVRSLPQSFGGGQNPGVTGGTVGIANQNLTGGSSANLRGLGADATLTLLNGHRLSYGSAFQAVDIGAIPVSAVARMDVIPDGASAIYGSDAVGGVINIILKPDYEGLTTAARFGAATDGGDEEQQYSLTAGHRWRSGGLLVAYDYSKSTEILENERDYTDYMFGAGTLLPSRRSHSVLLSGHQEISPDVSAAIDAVYNNRRSSSTQQTSQVTKYVNDPVVNSFAIAPSLTAQFAPAWSATLTGVYGKDKTRYDQSYYNSGQIASRSRGCYCNSVRSIELNAEGKLADLPAGYLRLALGGGYRENEFHQFSSSTNRTVTKGSTESVYAFGEAQLPLISPDMDIGLAYRLSVNAALRFEKYNGIGEVATPKLGVVYTPTQDLDVKASWGKSFKAPTLAQQYQAQAANLYQAALLGGSSFPAGSTAILFSGGNPDLKPEKATSWTVSLNAHPSAIPGLSVDTTYFHIRYKKRIIQPLAGINIFSALSNPVYAQYLRYDPDAATQAEVIARTGLPLNNYAGAAYDPSQVVAIVYNDYINGAEQKIEGVDLTFRYRLDMAAKGALLFQGNGSWLRSRERINADAPETRLAGVIFNPPRFKARGSVGWTINGLSLTAYLNHSGPLSDTRTATPVRIKSQTTADISASYAMDPDALLGAMDVSLTVRNIGNQRPPYAAPSSGYLYYVNYDSTNYSPVGRFVSLSISKTW</sequence>
<dbReference type="AlphaFoldDB" id="A0A9X7UFS9"/>
<keyword evidence="3 10" id="KW-1134">Transmembrane beta strand</keyword>
<dbReference type="Gene3D" id="2.40.170.20">
    <property type="entry name" value="TonB-dependent receptor, beta-barrel domain"/>
    <property type="match status" value="1"/>
</dbReference>
<keyword evidence="4" id="KW-0406">Ion transport</keyword>
<dbReference type="InterPro" id="IPR000531">
    <property type="entry name" value="Beta-barrel_TonB"/>
</dbReference>
<keyword evidence="7 11" id="KW-0798">TonB box</keyword>
<protein>
    <submittedName>
        <fullName evidence="14">TonB-dependent receptor</fullName>
    </submittedName>
</protein>
<evidence type="ECO:0000256" key="5">
    <source>
        <dbReference type="ARBA" id="ARBA00022692"/>
    </source>
</evidence>
<dbReference type="InterPro" id="IPR039426">
    <property type="entry name" value="TonB-dep_rcpt-like"/>
</dbReference>
<dbReference type="InterPro" id="IPR036942">
    <property type="entry name" value="Beta-barrel_TonB_sf"/>
</dbReference>
<dbReference type="Pfam" id="PF07715">
    <property type="entry name" value="Plug"/>
    <property type="match status" value="1"/>
</dbReference>
<keyword evidence="8 10" id="KW-0472">Membrane</keyword>
<dbReference type="Pfam" id="PF07660">
    <property type="entry name" value="STN"/>
    <property type="match status" value="1"/>
</dbReference>
<evidence type="ECO:0000256" key="4">
    <source>
        <dbReference type="ARBA" id="ARBA00022496"/>
    </source>
</evidence>
<keyword evidence="14" id="KW-0675">Receptor</keyword>
<feature type="domain" description="Secretin/TonB short N-terminal" evidence="13">
    <location>
        <begin position="52"/>
        <end position="102"/>
    </location>
</feature>
<keyword evidence="5 10" id="KW-0812">Transmembrane</keyword>
<comment type="similarity">
    <text evidence="10 11">Belongs to the TonB-dependent receptor family.</text>
</comment>
<dbReference type="InterPro" id="IPR012910">
    <property type="entry name" value="Plug_dom"/>
</dbReference>
<dbReference type="PANTHER" id="PTHR47234">
    <property type="match status" value="1"/>
</dbReference>
<evidence type="ECO:0000256" key="2">
    <source>
        <dbReference type="ARBA" id="ARBA00022448"/>
    </source>
</evidence>
<dbReference type="Gene3D" id="2.170.130.10">
    <property type="entry name" value="TonB-dependent receptor, plug domain"/>
    <property type="match status" value="1"/>
</dbReference>
<dbReference type="EMBL" id="CP060122">
    <property type="protein sequence ID" value="QNG48554.1"/>
    <property type="molecule type" value="Genomic_DNA"/>
</dbReference>
<evidence type="ECO:0000259" key="13">
    <source>
        <dbReference type="SMART" id="SM00965"/>
    </source>
</evidence>
<reference evidence="14 15" key="1">
    <citation type="submission" date="2020-07" db="EMBL/GenBank/DDBJ databases">
        <title>Whole genome sequence of Sphingobium yanoikuyae A3.</title>
        <authorList>
            <person name="Han S.-S."/>
        </authorList>
    </citation>
    <scope>NUCLEOTIDE SEQUENCE [LARGE SCALE GENOMIC DNA]</scope>
    <source>
        <strain evidence="14 15">A3</strain>
    </source>
</reference>
<dbReference type="GO" id="GO:0006826">
    <property type="term" value="P:iron ion transport"/>
    <property type="evidence" value="ECO:0007669"/>
    <property type="project" value="UniProtKB-KW"/>
</dbReference>
<proteinExistence type="inferred from homology"/>
<keyword evidence="12" id="KW-0732">Signal</keyword>
<evidence type="ECO:0000313" key="14">
    <source>
        <dbReference type="EMBL" id="QNG48554.1"/>
    </source>
</evidence>
<keyword evidence="2 10" id="KW-0813">Transport</keyword>
<evidence type="ECO:0000313" key="15">
    <source>
        <dbReference type="Proteomes" id="UP000515377"/>
    </source>
</evidence>
<dbReference type="PROSITE" id="PS52016">
    <property type="entry name" value="TONB_DEPENDENT_REC_3"/>
    <property type="match status" value="1"/>
</dbReference>
<dbReference type="Gene3D" id="3.55.50.30">
    <property type="match status" value="1"/>
</dbReference>
<keyword evidence="9 10" id="KW-0998">Cell outer membrane</keyword>
<feature type="signal peptide" evidence="12">
    <location>
        <begin position="1"/>
        <end position="25"/>
    </location>
</feature>
<comment type="subcellular location">
    <subcellularLocation>
        <location evidence="1 10">Cell outer membrane</location>
        <topology evidence="1 10">Multi-pass membrane protein</topology>
    </subcellularLocation>
</comment>
<evidence type="ECO:0000256" key="3">
    <source>
        <dbReference type="ARBA" id="ARBA00022452"/>
    </source>
</evidence>
<accession>A0A9X7UFS9</accession>
<dbReference type="Proteomes" id="UP000515377">
    <property type="component" value="Chromosome"/>
</dbReference>
<evidence type="ECO:0000256" key="6">
    <source>
        <dbReference type="ARBA" id="ARBA00023004"/>
    </source>
</evidence>
<gene>
    <name evidence="14" type="ORF">H3V42_14115</name>
</gene>
<evidence type="ECO:0000256" key="1">
    <source>
        <dbReference type="ARBA" id="ARBA00004571"/>
    </source>
</evidence>
<evidence type="ECO:0000256" key="9">
    <source>
        <dbReference type="ARBA" id="ARBA00023237"/>
    </source>
</evidence>
<dbReference type="InterPro" id="IPR037066">
    <property type="entry name" value="Plug_dom_sf"/>
</dbReference>
<dbReference type="Pfam" id="PF00593">
    <property type="entry name" value="TonB_dep_Rec_b-barrel"/>
    <property type="match status" value="1"/>
</dbReference>
<feature type="chain" id="PRO_5040870456" evidence="12">
    <location>
        <begin position="26"/>
        <end position="854"/>
    </location>
</feature>
<name>A0A9X7UFS9_SPHYA</name>
<dbReference type="SUPFAM" id="SSF56935">
    <property type="entry name" value="Porins"/>
    <property type="match status" value="1"/>
</dbReference>
<evidence type="ECO:0000256" key="7">
    <source>
        <dbReference type="ARBA" id="ARBA00023077"/>
    </source>
</evidence>
<evidence type="ECO:0000256" key="10">
    <source>
        <dbReference type="PROSITE-ProRule" id="PRU01360"/>
    </source>
</evidence>
<dbReference type="SMART" id="SM00965">
    <property type="entry name" value="STN"/>
    <property type="match status" value="1"/>
</dbReference>
<dbReference type="InterPro" id="IPR011662">
    <property type="entry name" value="Secretin/TonB_short_N"/>
</dbReference>
<evidence type="ECO:0000256" key="8">
    <source>
        <dbReference type="ARBA" id="ARBA00023136"/>
    </source>
</evidence>
<organism evidence="14 15">
    <name type="scientific">Sphingobium yanoikuyae</name>
    <name type="common">Sphingomonas yanoikuyae</name>
    <dbReference type="NCBI Taxonomy" id="13690"/>
    <lineage>
        <taxon>Bacteria</taxon>
        <taxon>Pseudomonadati</taxon>
        <taxon>Pseudomonadota</taxon>
        <taxon>Alphaproteobacteria</taxon>
        <taxon>Sphingomonadales</taxon>
        <taxon>Sphingomonadaceae</taxon>
        <taxon>Sphingobium</taxon>
    </lineage>
</organism>
<dbReference type="GO" id="GO:0009279">
    <property type="term" value="C:cell outer membrane"/>
    <property type="evidence" value="ECO:0007669"/>
    <property type="project" value="UniProtKB-SubCell"/>
</dbReference>
<keyword evidence="6" id="KW-0408">Iron</keyword>
<evidence type="ECO:0000256" key="12">
    <source>
        <dbReference type="SAM" id="SignalP"/>
    </source>
</evidence>
<dbReference type="PANTHER" id="PTHR47234:SF1">
    <property type="entry name" value="TONB-DEPENDENT RECEPTOR"/>
    <property type="match status" value="1"/>
</dbReference>
<dbReference type="CDD" id="cd01347">
    <property type="entry name" value="ligand_gated_channel"/>
    <property type="match status" value="1"/>
</dbReference>